<protein>
    <submittedName>
        <fullName evidence="1">Uncharacterized protein</fullName>
    </submittedName>
</protein>
<name>A0A7L8ZNQ8_9CAUD</name>
<gene>
    <name evidence="1" type="ORF">pEaSNUABM47_00087</name>
</gene>
<proteinExistence type="predicted"/>
<accession>A0A7L8ZNQ8</accession>
<reference evidence="1 2" key="1">
    <citation type="submission" date="2020-08" db="EMBL/GenBank/DDBJ databases">
        <title>Complete genome sequence of Erwinia phage pEa_SNUABM_47.</title>
        <authorList>
            <person name="Kim S.G."/>
            <person name="Lee S.B."/>
            <person name="Park S.C."/>
        </authorList>
    </citation>
    <scope>NUCLEOTIDE SEQUENCE [LARGE SCALE GENOMIC DNA]</scope>
</reference>
<evidence type="ECO:0000313" key="2">
    <source>
        <dbReference type="Proteomes" id="UP000594024"/>
    </source>
</evidence>
<dbReference type="Proteomes" id="UP000594024">
    <property type="component" value="Segment"/>
</dbReference>
<evidence type="ECO:0000313" key="1">
    <source>
        <dbReference type="EMBL" id="QOI71571.1"/>
    </source>
</evidence>
<dbReference type="EMBL" id="MT939487">
    <property type="protein sequence ID" value="QOI71571.1"/>
    <property type="molecule type" value="Genomic_DNA"/>
</dbReference>
<sequence length="198" mass="23646">MNKEQIEQEISDLTNRNTEIRIIINPYETELSSNWERIERLNDRLSAIVSSQLETEEEQIPYFLQAENGMEHYRKSQQFFDSMGFMSSGYYPETNQKCLQIVLYKDRCRDTMMKDSIKKVLPFILPAQDDTVGEVKRFGLFEHTLSEDGSYNVRYVVSTGEWQLTIMRWSRFSVVYYNTDLDAFIEYCSQNHYYTEEY</sequence>
<organism evidence="1 2">
    <name type="scientific">Erwinia phage pEa_SNUABM_47</name>
    <dbReference type="NCBI Taxonomy" id="2768774"/>
    <lineage>
        <taxon>Viruses</taxon>
        <taxon>Duplodnaviria</taxon>
        <taxon>Heunggongvirae</taxon>
        <taxon>Uroviricota</taxon>
        <taxon>Caudoviricetes</taxon>
        <taxon>Eneladusvirus</taxon>
        <taxon>Eneladusvirus BF</taxon>
    </lineage>
</organism>